<evidence type="ECO:0000313" key="2">
    <source>
        <dbReference type="EMBL" id="KAK0439643.1"/>
    </source>
</evidence>
<gene>
    <name evidence="2" type="ORF">EV421DRAFT_1905934</name>
</gene>
<protein>
    <submittedName>
        <fullName evidence="2">Uncharacterized protein</fullName>
    </submittedName>
</protein>
<feature type="coiled-coil region" evidence="1">
    <location>
        <begin position="2"/>
        <end position="29"/>
    </location>
</feature>
<dbReference type="AlphaFoldDB" id="A0AA39JBM9"/>
<evidence type="ECO:0000256" key="1">
    <source>
        <dbReference type="SAM" id="Coils"/>
    </source>
</evidence>
<comment type="caution">
    <text evidence="2">The sequence shown here is derived from an EMBL/GenBank/DDBJ whole genome shotgun (WGS) entry which is preliminary data.</text>
</comment>
<keyword evidence="1" id="KW-0175">Coiled coil</keyword>
<sequence>MHEEAENLVVNYEEQLEKIQEDIQNDTDKEIAEAKQAQDKAEDLVAIYAERLEDIHEDADRRIDPSELSQYITCEKCAKYSWYPFMYMITSSAIQKAHLSKILVYQTAGICSASPVFKIGLEPFKKTTIENILAFTGGHASYCLR</sequence>
<organism evidence="2 3">
    <name type="scientific">Armillaria borealis</name>
    <dbReference type="NCBI Taxonomy" id="47425"/>
    <lineage>
        <taxon>Eukaryota</taxon>
        <taxon>Fungi</taxon>
        <taxon>Dikarya</taxon>
        <taxon>Basidiomycota</taxon>
        <taxon>Agaricomycotina</taxon>
        <taxon>Agaricomycetes</taxon>
        <taxon>Agaricomycetidae</taxon>
        <taxon>Agaricales</taxon>
        <taxon>Marasmiineae</taxon>
        <taxon>Physalacriaceae</taxon>
        <taxon>Armillaria</taxon>
    </lineage>
</organism>
<dbReference type="EMBL" id="JAUEPT010000037">
    <property type="protein sequence ID" value="KAK0439643.1"/>
    <property type="molecule type" value="Genomic_DNA"/>
</dbReference>
<reference evidence="2" key="1">
    <citation type="submission" date="2023-06" db="EMBL/GenBank/DDBJ databases">
        <authorList>
            <consortium name="Lawrence Berkeley National Laboratory"/>
            <person name="Ahrendt S."/>
            <person name="Sahu N."/>
            <person name="Indic B."/>
            <person name="Wong-Bajracharya J."/>
            <person name="Merenyi Z."/>
            <person name="Ke H.-M."/>
            <person name="Monk M."/>
            <person name="Kocsube S."/>
            <person name="Drula E."/>
            <person name="Lipzen A."/>
            <person name="Balint B."/>
            <person name="Henrissat B."/>
            <person name="Andreopoulos B."/>
            <person name="Martin F.M."/>
            <person name="Harder C.B."/>
            <person name="Rigling D."/>
            <person name="Ford K.L."/>
            <person name="Foster G.D."/>
            <person name="Pangilinan J."/>
            <person name="Papanicolaou A."/>
            <person name="Barry K."/>
            <person name="LaButti K."/>
            <person name="Viragh M."/>
            <person name="Koriabine M."/>
            <person name="Yan M."/>
            <person name="Riley R."/>
            <person name="Champramary S."/>
            <person name="Plett K.L."/>
            <person name="Tsai I.J."/>
            <person name="Slot J."/>
            <person name="Sipos G."/>
            <person name="Plett J."/>
            <person name="Nagy L.G."/>
            <person name="Grigoriev I.V."/>
        </authorList>
    </citation>
    <scope>NUCLEOTIDE SEQUENCE</scope>
    <source>
        <strain evidence="2">FPL87.14</strain>
    </source>
</reference>
<evidence type="ECO:0000313" key="3">
    <source>
        <dbReference type="Proteomes" id="UP001175226"/>
    </source>
</evidence>
<accession>A0AA39JBM9</accession>
<proteinExistence type="predicted"/>
<keyword evidence="3" id="KW-1185">Reference proteome</keyword>
<name>A0AA39JBM9_9AGAR</name>
<dbReference type="Proteomes" id="UP001175226">
    <property type="component" value="Unassembled WGS sequence"/>
</dbReference>